<dbReference type="EMBL" id="JAAGBB010000005">
    <property type="protein sequence ID" value="MBR0663939.1"/>
    <property type="molecule type" value="Genomic_DNA"/>
</dbReference>
<dbReference type="Pfam" id="PF12680">
    <property type="entry name" value="SnoaL_2"/>
    <property type="match status" value="1"/>
</dbReference>
<organism evidence="2 3">
    <name type="scientific">Plastoroseomonas hellenica</name>
    <dbReference type="NCBI Taxonomy" id="2687306"/>
    <lineage>
        <taxon>Bacteria</taxon>
        <taxon>Pseudomonadati</taxon>
        <taxon>Pseudomonadota</taxon>
        <taxon>Alphaproteobacteria</taxon>
        <taxon>Acetobacterales</taxon>
        <taxon>Acetobacteraceae</taxon>
        <taxon>Plastoroseomonas</taxon>
    </lineage>
</organism>
<sequence length="119" mass="12510">MNEAFARAFNSRSLDGLLALYEPGAVLRVDGSDRDLSGPGQIADALRGLLQAPGRMTSTNSFCIAQGDLALLRADWEIIDDAGAVVASGSSAELVRRQPDGAWLYVIDHAVGASLPRVA</sequence>
<dbReference type="InterPro" id="IPR037401">
    <property type="entry name" value="SnoaL-like"/>
</dbReference>
<feature type="domain" description="SnoaL-like" evidence="1">
    <location>
        <begin position="3"/>
        <end position="86"/>
    </location>
</feature>
<dbReference type="SUPFAM" id="SSF54427">
    <property type="entry name" value="NTF2-like"/>
    <property type="match status" value="1"/>
</dbReference>
<accession>A0ABS5EUI9</accession>
<dbReference type="Gene3D" id="3.10.450.50">
    <property type="match status" value="1"/>
</dbReference>
<evidence type="ECO:0000313" key="2">
    <source>
        <dbReference type="EMBL" id="MBR0663939.1"/>
    </source>
</evidence>
<reference evidence="3" key="1">
    <citation type="journal article" date="2021" name="Syst. Appl. Microbiol.">
        <title>Roseomonas hellenica sp. nov., isolated from roots of wild-growing Alkanna tinctoria.</title>
        <authorList>
            <person name="Rat A."/>
            <person name="Naranjo H.D."/>
            <person name="Lebbe L."/>
            <person name="Cnockaert M."/>
            <person name="Krigas N."/>
            <person name="Grigoriadou K."/>
            <person name="Maloupa E."/>
            <person name="Willems A."/>
        </authorList>
    </citation>
    <scope>NUCLEOTIDE SEQUENCE [LARGE SCALE GENOMIC DNA]</scope>
    <source>
        <strain evidence="3">LMG 31523</strain>
    </source>
</reference>
<proteinExistence type="predicted"/>
<gene>
    <name evidence="2" type="ORF">GXW71_06165</name>
</gene>
<protein>
    <submittedName>
        <fullName evidence="2">Nuclear transport factor 2 family protein</fullName>
    </submittedName>
</protein>
<dbReference type="Proteomes" id="UP001196870">
    <property type="component" value="Unassembled WGS sequence"/>
</dbReference>
<evidence type="ECO:0000259" key="1">
    <source>
        <dbReference type="Pfam" id="PF12680"/>
    </source>
</evidence>
<evidence type="ECO:0000313" key="3">
    <source>
        <dbReference type="Proteomes" id="UP001196870"/>
    </source>
</evidence>
<keyword evidence="3" id="KW-1185">Reference proteome</keyword>
<comment type="caution">
    <text evidence="2">The sequence shown here is derived from an EMBL/GenBank/DDBJ whole genome shotgun (WGS) entry which is preliminary data.</text>
</comment>
<dbReference type="InterPro" id="IPR032710">
    <property type="entry name" value="NTF2-like_dom_sf"/>
</dbReference>
<name>A0ABS5EUI9_9PROT</name>